<dbReference type="Pfam" id="PF10392">
    <property type="entry name" value="COG5_N"/>
    <property type="match status" value="1"/>
</dbReference>
<dbReference type="InterPro" id="IPR049176">
    <property type="entry name" value="COG5_N"/>
</dbReference>
<protein>
    <recommendedName>
        <fullName evidence="2">Conserved oligomeric Golgi complex subunit 5</fullName>
    </recommendedName>
</protein>
<evidence type="ECO:0000256" key="6">
    <source>
        <dbReference type="SAM" id="MobiDB-lite"/>
    </source>
</evidence>
<dbReference type="GO" id="GO:0000139">
    <property type="term" value="C:Golgi membrane"/>
    <property type="evidence" value="ECO:0007669"/>
    <property type="project" value="UniProtKB-SubCell"/>
</dbReference>
<name>A0A8E0RS92_9TREM</name>
<keyword evidence="4" id="KW-0472">Membrane</keyword>
<feature type="domain" description="Conserved oligomeric Golgi complex subunit 5 N-terminal" evidence="7">
    <location>
        <begin position="10"/>
        <end position="130"/>
    </location>
</feature>
<keyword evidence="5" id="KW-0175">Coiled coil</keyword>
<organism evidence="9 10">
    <name type="scientific">Fasciolopsis buskii</name>
    <dbReference type="NCBI Taxonomy" id="27845"/>
    <lineage>
        <taxon>Eukaryota</taxon>
        <taxon>Metazoa</taxon>
        <taxon>Spiralia</taxon>
        <taxon>Lophotrochozoa</taxon>
        <taxon>Platyhelminthes</taxon>
        <taxon>Trematoda</taxon>
        <taxon>Digenea</taxon>
        <taxon>Plagiorchiida</taxon>
        <taxon>Echinostomata</taxon>
        <taxon>Echinostomatoidea</taxon>
        <taxon>Fasciolidae</taxon>
        <taxon>Fasciolopsis</taxon>
    </lineage>
</organism>
<keyword evidence="10" id="KW-1185">Reference proteome</keyword>
<evidence type="ECO:0000313" key="10">
    <source>
        <dbReference type="Proteomes" id="UP000728185"/>
    </source>
</evidence>
<dbReference type="GO" id="GO:0017119">
    <property type="term" value="C:Golgi transport complex"/>
    <property type="evidence" value="ECO:0007669"/>
    <property type="project" value="InterPro"/>
</dbReference>
<evidence type="ECO:0000256" key="3">
    <source>
        <dbReference type="ARBA" id="ARBA00023034"/>
    </source>
</evidence>
<gene>
    <name evidence="9" type="ORF">FBUS_08587</name>
</gene>
<reference evidence="9" key="1">
    <citation type="submission" date="2019-05" db="EMBL/GenBank/DDBJ databases">
        <title>Annotation for the trematode Fasciolopsis buski.</title>
        <authorList>
            <person name="Choi Y.-J."/>
        </authorList>
    </citation>
    <scope>NUCLEOTIDE SEQUENCE</scope>
    <source>
        <strain evidence="9">HT</strain>
        <tissue evidence="9">Whole worm</tissue>
    </source>
</reference>
<dbReference type="OrthoDB" id="18786at2759"/>
<comment type="subcellular location">
    <subcellularLocation>
        <location evidence="1">Golgi apparatus membrane</location>
        <topology evidence="1">Peripheral membrane protein</topology>
    </subcellularLocation>
</comment>
<feature type="domain" description="Conserved oligomeric Golgi complex subunit 5 helical" evidence="8">
    <location>
        <begin position="158"/>
        <end position="448"/>
    </location>
</feature>
<dbReference type="PANTHER" id="PTHR13228:SF3">
    <property type="entry name" value="CONSERVED OLIGOMERIC GOLGI COMPLEX SUBUNIT 5"/>
    <property type="match status" value="1"/>
</dbReference>
<evidence type="ECO:0000256" key="2">
    <source>
        <dbReference type="ARBA" id="ARBA00020974"/>
    </source>
</evidence>
<comment type="caution">
    <text evidence="9">The sequence shown here is derived from an EMBL/GenBank/DDBJ whole genome shotgun (WGS) entry which is preliminary data.</text>
</comment>
<evidence type="ECO:0000256" key="4">
    <source>
        <dbReference type="ARBA" id="ARBA00023136"/>
    </source>
</evidence>
<feature type="region of interest" description="Disordered" evidence="6">
    <location>
        <begin position="463"/>
        <end position="487"/>
    </location>
</feature>
<dbReference type="Proteomes" id="UP000728185">
    <property type="component" value="Unassembled WGS sequence"/>
</dbReference>
<dbReference type="GO" id="GO:0006891">
    <property type="term" value="P:intra-Golgi vesicle-mediated transport"/>
    <property type="evidence" value="ECO:0007669"/>
    <property type="project" value="InterPro"/>
</dbReference>
<dbReference type="InterPro" id="IPR019465">
    <property type="entry name" value="Cog5"/>
</dbReference>
<dbReference type="PANTHER" id="PTHR13228">
    <property type="entry name" value="CONSERVED OLIGOMERIC GOLGI COMPLEX COMPONENT 5"/>
    <property type="match status" value="1"/>
</dbReference>
<dbReference type="Pfam" id="PF20649">
    <property type="entry name" value="COG5_C"/>
    <property type="match status" value="1"/>
</dbReference>
<keyword evidence="3" id="KW-0333">Golgi apparatus</keyword>
<evidence type="ECO:0000256" key="1">
    <source>
        <dbReference type="ARBA" id="ARBA00004395"/>
    </source>
</evidence>
<sequence length="959" mass="106499">MEAAQQNLEFSSPDFDASLYASKMVCTNQVSKALLLVNEKIKSLDSDIYQHVTKHHQDLLNKATEIDNLHSALQLTEEKVSNLSNSMDKVKCKVQIPFETLQQQIIRFRHLQVTAEILRKISRIALLVKRVQARSSDLAKLSGYLNEIEYLFSSMDWKGIHVLESYKRAMDQSREDMIGQAWGLVNASYELADQAQLGLGLQVFEHFGMLSDVVVQLIQKWQTEFRETLVDAVDVEKLTQRVRNRQPKAAGASGPGRASLPGAGGQAAAFHVAMWTSLDSTIDRLERFLLHCRLLGLTLLKQRDTSSGVVTVDPICHIGDSLDSHPSLAELLLHQLLRNESSSDSTGLRTIILLLLASVHVHSSQLNIDPELIESKLPASSDPSVLLSHKTACNALVEFRADLEKSEGFLGWASNLLSDQLSKSASQSPQIREPLHGEYPKLLKLLMDLERRLRQTQLFSDSDLSGLQSDDAPLTKQSVSRDQQLQQQQQQQRKLPACILRALSPFETAYLSRSLSRLFDRVAMVFSGTTSTSSPIPDTNDVDGIVQNAVNELAYATVHYDLLCKVSKNVAKMIALFASKVEGLVSVGPSAEQCVDAPTVAQQNNIRLVNLLCAFGTQLEITCNRRLRNLPVLQTVPKSDSHTPFELIQEALRTSLNSLSVSILDPLLRSIGEVVLEIIGTMHGESYNEAKPPTTGSQYMENLKQFVNRVRRQFFSGLTRSLSTRVDGNNTQVSPDLRLAISGNGCYFCGEAALLEAIRPHLCRWIDAFLVHISLVRPLSEAGQLQLATDCVELAAALGPLTQPNLGLSLAELVPEKYAQLCALKPYLIASTEEIVEAFTNPNDRIGVTKLDRCIPPSLICQHLFSRAPAEIRSPHDTAGWSVTQYVKWIQSGRTEAERLTFLRNGLSVYAREVEMRQQREYTPIYLQLRAFLQHHFSDSEQSVPSAKSPSSEPSAISA</sequence>
<dbReference type="EMBL" id="LUCM01007175">
    <property type="protein sequence ID" value="KAA0190335.1"/>
    <property type="molecule type" value="Genomic_DNA"/>
</dbReference>
<proteinExistence type="predicted"/>
<evidence type="ECO:0000313" key="9">
    <source>
        <dbReference type="EMBL" id="KAA0190335.1"/>
    </source>
</evidence>
<dbReference type="AlphaFoldDB" id="A0A8E0RS92"/>
<evidence type="ECO:0000259" key="8">
    <source>
        <dbReference type="Pfam" id="PF20649"/>
    </source>
</evidence>
<dbReference type="InterPro" id="IPR048485">
    <property type="entry name" value="COG5_helical"/>
</dbReference>
<accession>A0A8E0RS92</accession>
<feature type="coiled-coil region" evidence="5">
    <location>
        <begin position="66"/>
        <end position="93"/>
    </location>
</feature>
<evidence type="ECO:0000259" key="7">
    <source>
        <dbReference type="Pfam" id="PF10392"/>
    </source>
</evidence>
<evidence type="ECO:0000256" key="5">
    <source>
        <dbReference type="SAM" id="Coils"/>
    </source>
</evidence>